<feature type="transmembrane region" description="Helical" evidence="1">
    <location>
        <begin position="6"/>
        <end position="23"/>
    </location>
</feature>
<proteinExistence type="predicted"/>
<dbReference type="AlphaFoldDB" id="A0A4Q5LM14"/>
<keyword evidence="1" id="KW-1133">Transmembrane helix</keyword>
<keyword evidence="1" id="KW-0472">Membrane</keyword>
<evidence type="ECO:0000313" key="2">
    <source>
        <dbReference type="EMBL" id="RYU89975.1"/>
    </source>
</evidence>
<comment type="caution">
    <text evidence="2">The sequence shown here is derived from an EMBL/GenBank/DDBJ whole genome shotgun (WGS) entry which is preliminary data.</text>
</comment>
<dbReference type="Proteomes" id="UP000293331">
    <property type="component" value="Unassembled WGS sequence"/>
</dbReference>
<keyword evidence="1" id="KW-0812">Transmembrane</keyword>
<protein>
    <submittedName>
        <fullName evidence="2">Uncharacterized protein</fullName>
    </submittedName>
</protein>
<dbReference type="SUPFAM" id="SSF55136">
    <property type="entry name" value="Probable bacterial effector-binding domain"/>
    <property type="match status" value="1"/>
</dbReference>
<gene>
    <name evidence="2" type="ORF">EWM62_10545</name>
</gene>
<dbReference type="RefSeq" id="WP_129876634.1">
    <property type="nucleotide sequence ID" value="NZ_SEWG01000004.1"/>
</dbReference>
<dbReference type="EMBL" id="SEWG01000004">
    <property type="protein sequence ID" value="RYU89975.1"/>
    <property type="molecule type" value="Genomic_DNA"/>
</dbReference>
<name>A0A4Q5LM14_9SPHI</name>
<dbReference type="InterPro" id="IPR011256">
    <property type="entry name" value="Reg_factor_effector_dom_sf"/>
</dbReference>
<organism evidence="2 3">
    <name type="scientific">Mucilaginibacter terrigena</name>
    <dbReference type="NCBI Taxonomy" id="2492395"/>
    <lineage>
        <taxon>Bacteria</taxon>
        <taxon>Pseudomonadati</taxon>
        <taxon>Bacteroidota</taxon>
        <taxon>Sphingobacteriia</taxon>
        <taxon>Sphingobacteriales</taxon>
        <taxon>Sphingobacteriaceae</taxon>
        <taxon>Mucilaginibacter</taxon>
    </lineage>
</organism>
<dbReference type="OrthoDB" id="9807923at2"/>
<reference evidence="2 3" key="1">
    <citation type="submission" date="2019-02" db="EMBL/GenBank/DDBJ databases">
        <title>Bacterial novel species Mucilaginibacter sp. 17JY9-4 isolated from soil.</title>
        <authorList>
            <person name="Jung H.-Y."/>
        </authorList>
    </citation>
    <scope>NUCLEOTIDE SEQUENCE [LARGE SCALE GENOMIC DNA]</scope>
    <source>
        <strain evidence="2 3">17JY9-4</strain>
    </source>
</reference>
<keyword evidence="3" id="KW-1185">Reference proteome</keyword>
<accession>A0A4Q5LM14</accession>
<evidence type="ECO:0000313" key="3">
    <source>
        <dbReference type="Proteomes" id="UP000293331"/>
    </source>
</evidence>
<sequence length="312" mass="35275">MKKPVLIVVGILLLAFISIYFVIPQKIKISHVIEIDATDRNVSKFLVNKKPWAKWWLGQHNTADSNLFVYQGAKYKLQESTNSYINLIIEHDDIKLTSQVIYAATGEGMCEVTWLGEMQSSLNPFERIAQYVKITHLSKNIEVILTHFKSFMQTEKNVYGMSIRLSKIKNPIVLASTTHTADYPSPIVVYKLVNELKKQISMQGALALDSPMMNVHVDEKNGYLVMIALPVNKLITPGPNTVINKLVKGANVLEAQVTGGKNTITNAFSQVKHYQKDHGLMSPAMPFELLITNRLAQKDTAKWVTKIYWPIY</sequence>
<evidence type="ECO:0000256" key="1">
    <source>
        <dbReference type="SAM" id="Phobius"/>
    </source>
</evidence>
<dbReference type="Gene3D" id="3.20.80.10">
    <property type="entry name" value="Regulatory factor, effector binding domain"/>
    <property type="match status" value="1"/>
</dbReference>